<evidence type="ECO:0000313" key="3">
    <source>
        <dbReference type="Proteomes" id="UP000060787"/>
    </source>
</evidence>
<dbReference type="PATRIC" id="fig|84531.7.peg.4278"/>
<dbReference type="OrthoDB" id="9807923at2"/>
<protein>
    <submittedName>
        <fullName evidence="2">Polyketide cyclase / dehydrase and lipid transport family protein</fullName>
    </submittedName>
</protein>
<dbReference type="KEGG" id="laq:GLA29479_4379"/>
<evidence type="ECO:0000256" key="1">
    <source>
        <dbReference type="SAM" id="Phobius"/>
    </source>
</evidence>
<dbReference type="Gene3D" id="3.30.530.20">
    <property type="match status" value="1"/>
</dbReference>
<keyword evidence="1" id="KW-1133">Transmembrane helix</keyword>
<sequence length="177" mass="19519">MKALLKGLLYLVVLLALVFVVGGFLLPDKTHVERSIAIDRPPGEVHAMLDSYKRFNEWSPWYELEPTAKYVYSGPESGVGASLAWEGAKVGKGSQRIAESVPQQKVVNALDFDGTQAVGTFDLKAEGDGTRVTWSLDSAHGNNLVSRWFGLVLDKMVGKDYDKGLAKLKRVLEEQPR</sequence>
<keyword evidence="3" id="KW-1185">Reference proteome</keyword>
<organism evidence="2 3">
    <name type="scientific">Lysobacter antibioticus</name>
    <dbReference type="NCBI Taxonomy" id="84531"/>
    <lineage>
        <taxon>Bacteria</taxon>
        <taxon>Pseudomonadati</taxon>
        <taxon>Pseudomonadota</taxon>
        <taxon>Gammaproteobacteria</taxon>
        <taxon>Lysobacterales</taxon>
        <taxon>Lysobacteraceae</taxon>
        <taxon>Lysobacter</taxon>
    </lineage>
</organism>
<dbReference type="SUPFAM" id="SSF55961">
    <property type="entry name" value="Bet v1-like"/>
    <property type="match status" value="1"/>
</dbReference>
<dbReference type="EMBL" id="CP011129">
    <property type="protein sequence ID" value="ALN79615.1"/>
    <property type="molecule type" value="Genomic_DNA"/>
</dbReference>
<dbReference type="InterPro" id="IPR019587">
    <property type="entry name" value="Polyketide_cyclase/dehydratase"/>
</dbReference>
<name>A0A0S2E334_LYSAN</name>
<evidence type="ECO:0000313" key="2">
    <source>
        <dbReference type="EMBL" id="ALN79615.1"/>
    </source>
</evidence>
<dbReference type="KEGG" id="lab:LA76x_1459"/>
<dbReference type="CDD" id="cd07818">
    <property type="entry name" value="SRPBCC_1"/>
    <property type="match status" value="1"/>
</dbReference>
<keyword evidence="1" id="KW-0472">Membrane</keyword>
<accession>A0A0S2E334</accession>
<dbReference type="Pfam" id="PF10604">
    <property type="entry name" value="Polyketide_cyc2"/>
    <property type="match status" value="1"/>
</dbReference>
<feature type="transmembrane region" description="Helical" evidence="1">
    <location>
        <begin position="7"/>
        <end position="26"/>
    </location>
</feature>
<keyword evidence="1" id="KW-0812">Transmembrane</keyword>
<dbReference type="AlphaFoldDB" id="A0A0S2E334"/>
<reference evidence="2 3" key="1">
    <citation type="journal article" date="2015" name="BMC Genomics">
        <title>Comparative genomics and metabolic profiling of the genus Lysobacter.</title>
        <authorList>
            <person name="de Bruijn I."/>
            <person name="Cheng X."/>
            <person name="de Jager V."/>
            <person name="Exposito R.G."/>
            <person name="Watrous J."/>
            <person name="Patel N."/>
            <person name="Postma J."/>
            <person name="Dorrestein P.C."/>
            <person name="Kobayashi D."/>
            <person name="Raaijmakers J.M."/>
        </authorList>
    </citation>
    <scope>NUCLEOTIDE SEQUENCE [LARGE SCALE GENOMIC DNA]</scope>
    <source>
        <strain evidence="2 3">76</strain>
    </source>
</reference>
<gene>
    <name evidence="2" type="ORF">LA76x_1459</name>
</gene>
<dbReference type="Proteomes" id="UP000060787">
    <property type="component" value="Chromosome"/>
</dbReference>
<dbReference type="InterPro" id="IPR023393">
    <property type="entry name" value="START-like_dom_sf"/>
</dbReference>
<dbReference type="eggNOG" id="COG3832">
    <property type="taxonomic scope" value="Bacteria"/>
</dbReference>
<dbReference type="RefSeq" id="WP_057917172.1">
    <property type="nucleotide sequence ID" value="NZ_CP011129.1"/>
</dbReference>
<proteinExistence type="predicted"/>